<organism evidence="2 3">
    <name type="scientific">Streptomyces bottropensis</name>
    <dbReference type="NCBI Taxonomy" id="42235"/>
    <lineage>
        <taxon>Bacteria</taxon>
        <taxon>Bacillati</taxon>
        <taxon>Actinomycetota</taxon>
        <taxon>Actinomycetes</taxon>
        <taxon>Kitasatosporales</taxon>
        <taxon>Streptomycetaceae</taxon>
        <taxon>Streptomyces</taxon>
    </lineage>
</organism>
<sequence>MKRTATTQQSQAPDLVAIRALRPDDEEWATSADGRAVLRDILRRTEQPPAPVGLRRRRRLVLVGAATAALLAGATATAVATLGPWDEKGRDVMCARTLSAEADLSQLPLKTTFDPRDAARSCAAAWKRMWGESAAGTGPGTARPTRFVACYHPNAQPDNGESSDTGTPGALGAPVIYPADGHPTDEAACAAIGSRPVVGG</sequence>
<keyword evidence="1" id="KW-0472">Membrane</keyword>
<name>A0ABU8B0A3_9ACTN</name>
<keyword evidence="1" id="KW-1133">Transmembrane helix</keyword>
<evidence type="ECO:0000256" key="1">
    <source>
        <dbReference type="SAM" id="Phobius"/>
    </source>
</evidence>
<evidence type="ECO:0000313" key="2">
    <source>
        <dbReference type="EMBL" id="MEH0639370.1"/>
    </source>
</evidence>
<evidence type="ECO:0000313" key="3">
    <source>
        <dbReference type="Proteomes" id="UP001310290"/>
    </source>
</evidence>
<dbReference type="EMBL" id="JARULZ010000003">
    <property type="protein sequence ID" value="MEH0639370.1"/>
    <property type="molecule type" value="Genomic_DNA"/>
</dbReference>
<keyword evidence="3" id="KW-1185">Reference proteome</keyword>
<keyword evidence="1" id="KW-0812">Transmembrane</keyword>
<accession>A0ABU8B0A3</accession>
<dbReference type="RefSeq" id="WP_005473806.1">
    <property type="nucleotide sequence ID" value="NZ_JARULZ010000003.1"/>
</dbReference>
<reference evidence="2" key="1">
    <citation type="submission" date="2023-04" db="EMBL/GenBank/DDBJ databases">
        <title>Genomic diversity of scab-causing Streptomyces spp. in the province of Quebec, Canada.</title>
        <authorList>
            <person name="Biessy A."/>
            <person name="Cadieux M."/>
            <person name="Ciotola M."/>
            <person name="Filion M."/>
        </authorList>
    </citation>
    <scope>NUCLEOTIDE SEQUENCE</scope>
    <source>
        <strain evidence="2">B21-115</strain>
    </source>
</reference>
<dbReference type="GeneID" id="96268213"/>
<comment type="caution">
    <text evidence="2">The sequence shown here is derived from an EMBL/GenBank/DDBJ whole genome shotgun (WGS) entry which is preliminary data.</text>
</comment>
<proteinExistence type="predicted"/>
<dbReference type="Proteomes" id="UP001310290">
    <property type="component" value="Unassembled WGS sequence"/>
</dbReference>
<feature type="transmembrane region" description="Helical" evidence="1">
    <location>
        <begin position="60"/>
        <end position="85"/>
    </location>
</feature>
<gene>
    <name evidence="2" type="ORF">QBA35_40155</name>
</gene>
<protein>
    <submittedName>
        <fullName evidence="2">Uncharacterized protein</fullName>
    </submittedName>
</protein>